<dbReference type="AlphaFoldDB" id="A0A0A9CYS7"/>
<sequence length="105" mass="11957">MPPACSKLGQILTYSSPTEYFQLPSISIKLYLERRHSTPSSILKNRDYFSASKDSTAEVTILLTKFFMLLSQKTAKGPKFHPIKKHKTSEIPDHMLLATTQSKKR</sequence>
<protein>
    <submittedName>
        <fullName evidence="1">Uncharacterized protein</fullName>
    </submittedName>
</protein>
<reference evidence="1" key="1">
    <citation type="submission" date="2014-09" db="EMBL/GenBank/DDBJ databases">
        <authorList>
            <person name="Magalhaes I.L.F."/>
            <person name="Oliveira U."/>
            <person name="Santos F.R."/>
            <person name="Vidigal T.H.D.A."/>
            <person name="Brescovit A.D."/>
            <person name="Santos A.J."/>
        </authorList>
    </citation>
    <scope>NUCLEOTIDE SEQUENCE</scope>
    <source>
        <tissue evidence="1">Shoot tissue taken approximately 20 cm above the soil surface</tissue>
    </source>
</reference>
<organism evidence="1">
    <name type="scientific">Arundo donax</name>
    <name type="common">Giant reed</name>
    <name type="synonym">Donax arundinaceus</name>
    <dbReference type="NCBI Taxonomy" id="35708"/>
    <lineage>
        <taxon>Eukaryota</taxon>
        <taxon>Viridiplantae</taxon>
        <taxon>Streptophyta</taxon>
        <taxon>Embryophyta</taxon>
        <taxon>Tracheophyta</taxon>
        <taxon>Spermatophyta</taxon>
        <taxon>Magnoliopsida</taxon>
        <taxon>Liliopsida</taxon>
        <taxon>Poales</taxon>
        <taxon>Poaceae</taxon>
        <taxon>PACMAD clade</taxon>
        <taxon>Arundinoideae</taxon>
        <taxon>Arundineae</taxon>
        <taxon>Arundo</taxon>
    </lineage>
</organism>
<evidence type="ECO:0000313" key="1">
    <source>
        <dbReference type="EMBL" id="JAD76607.1"/>
    </source>
</evidence>
<reference evidence="1" key="2">
    <citation type="journal article" date="2015" name="Data Brief">
        <title>Shoot transcriptome of the giant reed, Arundo donax.</title>
        <authorList>
            <person name="Barrero R.A."/>
            <person name="Guerrero F.D."/>
            <person name="Moolhuijzen P."/>
            <person name="Goolsby J.A."/>
            <person name="Tidwell J."/>
            <person name="Bellgard S.E."/>
            <person name="Bellgard M.I."/>
        </authorList>
    </citation>
    <scope>NUCLEOTIDE SEQUENCE</scope>
    <source>
        <tissue evidence="1">Shoot tissue taken approximately 20 cm above the soil surface</tissue>
    </source>
</reference>
<proteinExistence type="predicted"/>
<name>A0A0A9CYS7_ARUDO</name>
<dbReference type="EMBL" id="GBRH01221288">
    <property type="protein sequence ID" value="JAD76607.1"/>
    <property type="molecule type" value="Transcribed_RNA"/>
</dbReference>
<accession>A0A0A9CYS7</accession>